<dbReference type="GO" id="GO:0003723">
    <property type="term" value="F:RNA binding"/>
    <property type="evidence" value="ECO:0007669"/>
    <property type="project" value="InterPro"/>
</dbReference>
<dbReference type="AlphaFoldDB" id="D8RW63"/>
<gene>
    <name evidence="3" type="ORF">SELMODRAFT_103241</name>
</gene>
<reference evidence="3 4" key="1">
    <citation type="journal article" date="2011" name="Science">
        <title>The Selaginella genome identifies genetic changes associated with the evolution of vascular plants.</title>
        <authorList>
            <person name="Banks J.A."/>
            <person name="Nishiyama T."/>
            <person name="Hasebe M."/>
            <person name="Bowman J.L."/>
            <person name="Gribskov M."/>
            <person name="dePamphilis C."/>
            <person name="Albert V.A."/>
            <person name="Aono N."/>
            <person name="Aoyama T."/>
            <person name="Ambrose B.A."/>
            <person name="Ashton N.W."/>
            <person name="Axtell M.J."/>
            <person name="Barker E."/>
            <person name="Barker M.S."/>
            <person name="Bennetzen J.L."/>
            <person name="Bonawitz N.D."/>
            <person name="Chapple C."/>
            <person name="Cheng C."/>
            <person name="Correa L.G."/>
            <person name="Dacre M."/>
            <person name="DeBarry J."/>
            <person name="Dreyer I."/>
            <person name="Elias M."/>
            <person name="Engstrom E.M."/>
            <person name="Estelle M."/>
            <person name="Feng L."/>
            <person name="Finet C."/>
            <person name="Floyd S.K."/>
            <person name="Frommer W.B."/>
            <person name="Fujita T."/>
            <person name="Gramzow L."/>
            <person name="Gutensohn M."/>
            <person name="Harholt J."/>
            <person name="Hattori M."/>
            <person name="Heyl A."/>
            <person name="Hirai T."/>
            <person name="Hiwatashi Y."/>
            <person name="Ishikawa M."/>
            <person name="Iwata M."/>
            <person name="Karol K.G."/>
            <person name="Koehler B."/>
            <person name="Kolukisaoglu U."/>
            <person name="Kubo M."/>
            <person name="Kurata T."/>
            <person name="Lalonde S."/>
            <person name="Li K."/>
            <person name="Li Y."/>
            <person name="Litt A."/>
            <person name="Lyons E."/>
            <person name="Manning G."/>
            <person name="Maruyama T."/>
            <person name="Michael T.P."/>
            <person name="Mikami K."/>
            <person name="Miyazaki S."/>
            <person name="Morinaga S."/>
            <person name="Murata T."/>
            <person name="Mueller-Roeber B."/>
            <person name="Nelson D.R."/>
            <person name="Obara M."/>
            <person name="Oguri Y."/>
            <person name="Olmstead R.G."/>
            <person name="Onodera N."/>
            <person name="Petersen B.L."/>
            <person name="Pils B."/>
            <person name="Prigge M."/>
            <person name="Rensing S.A."/>
            <person name="Riano-Pachon D.M."/>
            <person name="Roberts A.W."/>
            <person name="Sato Y."/>
            <person name="Scheller H.V."/>
            <person name="Schulz B."/>
            <person name="Schulz C."/>
            <person name="Shakirov E.V."/>
            <person name="Shibagaki N."/>
            <person name="Shinohara N."/>
            <person name="Shippen D.E."/>
            <person name="Soerensen I."/>
            <person name="Sotooka R."/>
            <person name="Sugimoto N."/>
            <person name="Sugita M."/>
            <person name="Sumikawa N."/>
            <person name="Tanurdzic M."/>
            <person name="Theissen G."/>
            <person name="Ulvskov P."/>
            <person name="Wakazuki S."/>
            <person name="Weng J.K."/>
            <person name="Willats W.W."/>
            <person name="Wipf D."/>
            <person name="Wolf P.G."/>
            <person name="Yang L."/>
            <person name="Zimmer A.D."/>
            <person name="Zhu Q."/>
            <person name="Mitros T."/>
            <person name="Hellsten U."/>
            <person name="Loque D."/>
            <person name="Otillar R."/>
            <person name="Salamov A."/>
            <person name="Schmutz J."/>
            <person name="Shapiro H."/>
            <person name="Lindquist E."/>
            <person name="Lucas S."/>
            <person name="Rokhsar D."/>
            <person name="Grigoriev I.V."/>
        </authorList>
    </citation>
    <scope>NUCLEOTIDE SEQUENCE [LARGE SCALE GENOMIC DNA]</scope>
</reference>
<dbReference type="InterPro" id="IPR002885">
    <property type="entry name" value="PPR_rpt"/>
</dbReference>
<dbReference type="GO" id="GO:0048731">
    <property type="term" value="P:system development"/>
    <property type="evidence" value="ECO:0007669"/>
    <property type="project" value="UniProtKB-ARBA"/>
</dbReference>
<dbReference type="InParanoid" id="D8RW63"/>
<evidence type="ECO:0000313" key="3">
    <source>
        <dbReference type="EMBL" id="EFJ23616.1"/>
    </source>
</evidence>
<feature type="repeat" description="PPR" evidence="2">
    <location>
        <begin position="25"/>
        <end position="55"/>
    </location>
</feature>
<dbReference type="InterPro" id="IPR011990">
    <property type="entry name" value="TPR-like_helical_dom_sf"/>
</dbReference>
<organism evidence="4">
    <name type="scientific">Selaginella moellendorffii</name>
    <name type="common">Spikemoss</name>
    <dbReference type="NCBI Taxonomy" id="88036"/>
    <lineage>
        <taxon>Eukaryota</taxon>
        <taxon>Viridiplantae</taxon>
        <taxon>Streptophyta</taxon>
        <taxon>Embryophyta</taxon>
        <taxon>Tracheophyta</taxon>
        <taxon>Lycopodiopsida</taxon>
        <taxon>Selaginellales</taxon>
        <taxon>Selaginellaceae</taxon>
        <taxon>Selaginella</taxon>
    </lineage>
</organism>
<dbReference type="InterPro" id="IPR046960">
    <property type="entry name" value="PPR_At4g14850-like_plant"/>
</dbReference>
<keyword evidence="1" id="KW-0677">Repeat</keyword>
<dbReference type="eggNOG" id="KOG4197">
    <property type="taxonomic scope" value="Eukaryota"/>
</dbReference>
<sequence>MLAAFVQSKDTHSARFFFDTMPHRSVVSWNTMISALAHHGDLEEAGNLFDLMPDPDTVSWNTMIQAYTNAGKIDLAIAMFYEMNNRDIGVRAEEITFATAVDACAGIPSLRDGETIHRCAADEGLDCDVVVGSAVINMYSKCGRLDRARGFFEKMAVKNTITWNTLITAYARNAPPQQTLQIFQEMQQHGIKADDVTTVCVLLAYSHGGLVAEGLSCFVFLVAEHGIRATMEHYKCVTDLLCRAGREDEARELIRGMPFHPDSLAWMILVGSCKSSWEVGGVAARAFELDPSEGSLYVLLSNLCKNSVS</sequence>
<evidence type="ECO:0000256" key="1">
    <source>
        <dbReference type="ARBA" id="ARBA00022737"/>
    </source>
</evidence>
<name>D8RW63_SELML</name>
<dbReference type="EMBL" id="GL377592">
    <property type="protein sequence ID" value="EFJ23616.1"/>
    <property type="molecule type" value="Genomic_DNA"/>
</dbReference>
<evidence type="ECO:0008006" key="5">
    <source>
        <dbReference type="Google" id="ProtNLM"/>
    </source>
</evidence>
<keyword evidence="4" id="KW-1185">Reference proteome</keyword>
<dbReference type="NCBIfam" id="TIGR00756">
    <property type="entry name" value="PPR"/>
    <property type="match status" value="3"/>
</dbReference>
<proteinExistence type="predicted"/>
<dbReference type="PROSITE" id="PS51375">
    <property type="entry name" value="PPR"/>
    <property type="match status" value="3"/>
</dbReference>
<dbReference type="GO" id="GO:0009451">
    <property type="term" value="P:RNA modification"/>
    <property type="evidence" value="ECO:0007669"/>
    <property type="project" value="InterPro"/>
</dbReference>
<dbReference type="Proteomes" id="UP000001514">
    <property type="component" value="Unassembled WGS sequence"/>
</dbReference>
<protein>
    <recommendedName>
        <fullName evidence="5">Pentacotripeptide-repeat region of PRORP domain-containing protein</fullName>
    </recommendedName>
</protein>
<dbReference type="Pfam" id="PF01535">
    <property type="entry name" value="PPR"/>
    <property type="match status" value="3"/>
</dbReference>
<accession>D8RW63</accession>
<evidence type="ECO:0000313" key="4">
    <source>
        <dbReference type="Proteomes" id="UP000001514"/>
    </source>
</evidence>
<dbReference type="PANTHER" id="PTHR47926:SF533">
    <property type="entry name" value="DYW DOMAIN-CONTAINING PROTEIN"/>
    <property type="match status" value="1"/>
</dbReference>
<dbReference type="FunFam" id="1.25.40.10:FF:000158">
    <property type="entry name" value="pentatricopeptide repeat-containing protein At2g33680"/>
    <property type="match status" value="1"/>
</dbReference>
<dbReference type="KEGG" id="smo:SELMODRAFT_103241"/>
<feature type="repeat" description="PPR" evidence="2">
    <location>
        <begin position="159"/>
        <end position="193"/>
    </location>
</feature>
<dbReference type="Pfam" id="PF13041">
    <property type="entry name" value="PPR_2"/>
    <property type="match status" value="2"/>
</dbReference>
<dbReference type="PANTHER" id="PTHR47926">
    <property type="entry name" value="PENTATRICOPEPTIDE REPEAT-CONTAINING PROTEIN"/>
    <property type="match status" value="1"/>
</dbReference>
<dbReference type="Gene3D" id="1.25.40.10">
    <property type="entry name" value="Tetratricopeptide repeat domain"/>
    <property type="match status" value="2"/>
</dbReference>
<dbReference type="Gramene" id="EFJ23616">
    <property type="protein sequence ID" value="EFJ23616"/>
    <property type="gene ID" value="SELMODRAFT_103241"/>
</dbReference>
<dbReference type="HOGENOM" id="CLU_002706_0_0_1"/>
<evidence type="ECO:0000256" key="2">
    <source>
        <dbReference type="PROSITE-ProRule" id="PRU00708"/>
    </source>
</evidence>
<feature type="repeat" description="PPR" evidence="2">
    <location>
        <begin position="56"/>
        <end position="90"/>
    </location>
</feature>